<dbReference type="Pfam" id="PF01627">
    <property type="entry name" value="Hpt"/>
    <property type="match status" value="1"/>
</dbReference>
<evidence type="ECO:0000256" key="2">
    <source>
        <dbReference type="ARBA" id="ARBA00012438"/>
    </source>
</evidence>
<evidence type="ECO:0000259" key="9">
    <source>
        <dbReference type="PROSITE" id="PS50851"/>
    </source>
</evidence>
<dbReference type="Gene3D" id="3.30.565.10">
    <property type="entry name" value="Histidine kinase-like ATPase, C-terminal domain"/>
    <property type="match status" value="1"/>
</dbReference>
<dbReference type="InterPro" id="IPR036641">
    <property type="entry name" value="HPT_dom_sf"/>
</dbReference>
<dbReference type="InterPro" id="IPR003594">
    <property type="entry name" value="HATPase_dom"/>
</dbReference>
<dbReference type="PANTHER" id="PTHR43395">
    <property type="entry name" value="SENSOR HISTIDINE KINASE CHEA"/>
    <property type="match status" value="1"/>
</dbReference>
<name>A0A1F4U301_UNCSA</name>
<accession>A0A1F4U301</accession>
<dbReference type="Pfam" id="PF02518">
    <property type="entry name" value="HATPase_c"/>
    <property type="match status" value="1"/>
</dbReference>
<dbReference type="AlphaFoldDB" id="A0A1F4U301"/>
<dbReference type="InterPro" id="IPR051315">
    <property type="entry name" value="Bact_Chemotaxis_CheA"/>
</dbReference>
<comment type="caution">
    <text evidence="11">The sequence shown here is derived from an EMBL/GenBank/DDBJ whole genome shotgun (WGS) entry which is preliminary data.</text>
</comment>
<dbReference type="InterPro" id="IPR004358">
    <property type="entry name" value="Sig_transdc_His_kin-like_C"/>
</dbReference>
<reference evidence="11 12" key="1">
    <citation type="journal article" date="2016" name="Nat. Commun.">
        <title>Thousands of microbial genomes shed light on interconnected biogeochemical processes in an aquifer system.</title>
        <authorList>
            <person name="Anantharaman K."/>
            <person name="Brown C.T."/>
            <person name="Hug L.A."/>
            <person name="Sharon I."/>
            <person name="Castelle C.J."/>
            <person name="Probst A.J."/>
            <person name="Thomas B.C."/>
            <person name="Singh A."/>
            <person name="Wilkins M.J."/>
            <person name="Karaoz U."/>
            <person name="Brodie E.L."/>
            <person name="Williams K.H."/>
            <person name="Hubbard S.S."/>
            <person name="Banfield J.F."/>
        </authorList>
    </citation>
    <scope>NUCLEOTIDE SEQUENCE [LARGE SCALE GENOMIC DNA]</scope>
</reference>
<dbReference type="SMART" id="SM00387">
    <property type="entry name" value="HATPase_c"/>
    <property type="match status" value="1"/>
</dbReference>
<keyword evidence="6" id="KW-0902">Two-component regulatory system</keyword>
<dbReference type="SUPFAM" id="SSF50341">
    <property type="entry name" value="CheW-like"/>
    <property type="match status" value="1"/>
</dbReference>
<dbReference type="InterPro" id="IPR005467">
    <property type="entry name" value="His_kinase_dom"/>
</dbReference>
<dbReference type="PROSITE" id="PS50851">
    <property type="entry name" value="CHEW"/>
    <property type="match status" value="1"/>
</dbReference>
<dbReference type="Proteomes" id="UP000179242">
    <property type="component" value="Unassembled WGS sequence"/>
</dbReference>
<evidence type="ECO:0000256" key="3">
    <source>
        <dbReference type="ARBA" id="ARBA00022553"/>
    </source>
</evidence>
<dbReference type="InterPro" id="IPR036061">
    <property type="entry name" value="CheW-like_dom_sf"/>
</dbReference>
<evidence type="ECO:0000256" key="1">
    <source>
        <dbReference type="ARBA" id="ARBA00000085"/>
    </source>
</evidence>
<evidence type="ECO:0000259" key="10">
    <source>
        <dbReference type="PROSITE" id="PS50894"/>
    </source>
</evidence>
<evidence type="ECO:0000313" key="12">
    <source>
        <dbReference type="Proteomes" id="UP000179242"/>
    </source>
</evidence>
<evidence type="ECO:0000256" key="6">
    <source>
        <dbReference type="ARBA" id="ARBA00023012"/>
    </source>
</evidence>
<dbReference type="CDD" id="cd00088">
    <property type="entry name" value="HPT"/>
    <property type="match status" value="1"/>
</dbReference>
<organism evidence="11 12">
    <name type="scientific">candidate division WOR-1 bacterium RIFOXYC2_FULL_46_14</name>
    <dbReference type="NCBI Taxonomy" id="1802587"/>
    <lineage>
        <taxon>Bacteria</taxon>
        <taxon>Bacillati</taxon>
        <taxon>Saganbacteria</taxon>
    </lineage>
</organism>
<comment type="catalytic activity">
    <reaction evidence="1">
        <text>ATP + protein L-histidine = ADP + protein N-phospho-L-histidine.</text>
        <dbReference type="EC" id="2.7.13.3"/>
    </reaction>
</comment>
<dbReference type="InterPro" id="IPR002545">
    <property type="entry name" value="CheW-lke_dom"/>
</dbReference>
<keyword evidence="4" id="KW-0808">Transferase</keyword>
<gene>
    <name evidence="11" type="ORF">A2438_06995</name>
</gene>
<feature type="domain" description="CheW-like" evidence="9">
    <location>
        <begin position="453"/>
        <end position="579"/>
    </location>
</feature>
<sequence length="593" mass="66891">MKKKLQTQFLLLFKDEAQRYLEGLNEELLKFEKNPEDLSIMESMLRKLHNLKGAAELIGLSEIGRFVHRLEDAFLKLKEYEFSSWEFDLVFSSFDNLAKMVEASSSREEILAVDNKELYRKLKELKAKKLPKRALKKSVKIAMDGIDFSAFKADLSTFLHIDVSKVDNLMGLVNELMVHKGRILKYPARIGELLDGLKAAHRSIRLIMQDANFPAAFGGEVDKIDLQIRELRDGFNFLLEDVNTQSAQVARLADDLESSAIKMRMLPLSVIFSRMERLVHDLSREKNKKVKLVFSGEKTELDRKVIERIQDPIMHLVRNSIDHGIENPEERVKAGKLEEGVIILNGYSKGSRIIIEVEDDGAGIGKEEVMEAAIKKDLVSVEEARRLSHDQILELLFRSGFSTRGSVSLLSGRGVGLDVVRDALQELQGTIKIESQRGIFTKFILDLPMTVAVTPLLLFKLAENNFAIPLPESVEVISLDEPAERNETFVFQEEEVPLFFLDELLGFSRRDCRSVIVVNFMGRFVAVAVEAVEGEQPVVIKDLGKYLGKIKDVAGVGIMADTRLVLILDLLGMISENKKNLSIDPAHGGVEKR</sequence>
<dbReference type="EC" id="2.7.13.3" evidence="2"/>
<evidence type="ECO:0000313" key="11">
    <source>
        <dbReference type="EMBL" id="OGC39261.1"/>
    </source>
</evidence>
<evidence type="ECO:0000256" key="5">
    <source>
        <dbReference type="ARBA" id="ARBA00022777"/>
    </source>
</evidence>
<dbReference type="PANTHER" id="PTHR43395:SF1">
    <property type="entry name" value="CHEMOTAXIS PROTEIN CHEA"/>
    <property type="match status" value="1"/>
</dbReference>
<dbReference type="Pfam" id="PF01584">
    <property type="entry name" value="CheW"/>
    <property type="match status" value="1"/>
</dbReference>
<evidence type="ECO:0000256" key="4">
    <source>
        <dbReference type="ARBA" id="ARBA00022679"/>
    </source>
</evidence>
<dbReference type="FunFam" id="3.30.565.10:FF:000016">
    <property type="entry name" value="Chemotaxis protein CheA, putative"/>
    <property type="match status" value="1"/>
</dbReference>
<dbReference type="InterPro" id="IPR036890">
    <property type="entry name" value="HATPase_C_sf"/>
</dbReference>
<dbReference type="SUPFAM" id="SSF47226">
    <property type="entry name" value="Histidine-containing phosphotransfer domain, HPT domain"/>
    <property type="match status" value="1"/>
</dbReference>
<dbReference type="PROSITE" id="PS50109">
    <property type="entry name" value="HIS_KIN"/>
    <property type="match status" value="1"/>
</dbReference>
<dbReference type="InterPro" id="IPR037006">
    <property type="entry name" value="CheA-like_homodim_sf"/>
</dbReference>
<keyword evidence="5" id="KW-0418">Kinase</keyword>
<dbReference type="SMART" id="SM00073">
    <property type="entry name" value="HPT"/>
    <property type="match status" value="1"/>
</dbReference>
<proteinExistence type="predicted"/>
<dbReference type="PRINTS" id="PR00344">
    <property type="entry name" value="BCTRLSENSOR"/>
</dbReference>
<dbReference type="EMBL" id="MEUJ01000011">
    <property type="protein sequence ID" value="OGC39261.1"/>
    <property type="molecule type" value="Genomic_DNA"/>
</dbReference>
<feature type="modified residue" description="Phosphohistidine" evidence="7">
    <location>
        <position position="49"/>
    </location>
</feature>
<protein>
    <recommendedName>
        <fullName evidence="2">histidine kinase</fullName>
        <ecNumber evidence="2">2.7.13.3</ecNumber>
    </recommendedName>
</protein>
<dbReference type="InterPro" id="IPR008207">
    <property type="entry name" value="Sig_transdc_His_kin_Hpt_dom"/>
</dbReference>
<dbReference type="SUPFAM" id="SSF55874">
    <property type="entry name" value="ATPase domain of HSP90 chaperone/DNA topoisomerase II/histidine kinase"/>
    <property type="match status" value="1"/>
</dbReference>
<keyword evidence="3 7" id="KW-0597">Phosphoprotein</keyword>
<dbReference type="Gene3D" id="1.20.120.160">
    <property type="entry name" value="HPT domain"/>
    <property type="match status" value="1"/>
</dbReference>
<evidence type="ECO:0000259" key="8">
    <source>
        <dbReference type="PROSITE" id="PS50109"/>
    </source>
</evidence>
<feature type="domain" description="HPt" evidence="10">
    <location>
        <begin position="2"/>
        <end position="104"/>
    </location>
</feature>
<dbReference type="GO" id="GO:0006935">
    <property type="term" value="P:chemotaxis"/>
    <property type="evidence" value="ECO:0007669"/>
    <property type="project" value="InterPro"/>
</dbReference>
<dbReference type="Gene3D" id="2.30.30.40">
    <property type="entry name" value="SH3 Domains"/>
    <property type="match status" value="1"/>
</dbReference>
<dbReference type="GO" id="GO:0000155">
    <property type="term" value="F:phosphorelay sensor kinase activity"/>
    <property type="evidence" value="ECO:0007669"/>
    <property type="project" value="InterPro"/>
</dbReference>
<evidence type="ECO:0000256" key="7">
    <source>
        <dbReference type="PROSITE-ProRule" id="PRU00110"/>
    </source>
</evidence>
<dbReference type="Gene3D" id="1.10.287.560">
    <property type="entry name" value="Histidine kinase CheA-like, homodimeric domain"/>
    <property type="match status" value="1"/>
</dbReference>
<dbReference type="PROSITE" id="PS50894">
    <property type="entry name" value="HPT"/>
    <property type="match status" value="1"/>
</dbReference>
<feature type="domain" description="Histidine kinase" evidence="8">
    <location>
        <begin position="238"/>
        <end position="451"/>
    </location>
</feature>
<dbReference type="SMART" id="SM00260">
    <property type="entry name" value="CheW"/>
    <property type="match status" value="1"/>
</dbReference>